<feature type="domain" description="HTH arsR-type" evidence="4">
    <location>
        <begin position="7"/>
        <end position="98"/>
    </location>
</feature>
<dbReference type="CDD" id="cd00090">
    <property type="entry name" value="HTH_ARSR"/>
    <property type="match status" value="1"/>
</dbReference>
<dbReference type="RefSeq" id="WP_377871014.1">
    <property type="nucleotide sequence ID" value="NZ_JBHMAY010000026.1"/>
</dbReference>
<gene>
    <name evidence="5" type="ORF">ACFORO_17815</name>
</gene>
<evidence type="ECO:0000259" key="4">
    <source>
        <dbReference type="SMART" id="SM00418"/>
    </source>
</evidence>
<keyword evidence="6" id="KW-1185">Reference proteome</keyword>
<dbReference type="InterPro" id="IPR036388">
    <property type="entry name" value="WH-like_DNA-bd_sf"/>
</dbReference>
<accession>A0ABV7QGV8</accession>
<evidence type="ECO:0000256" key="2">
    <source>
        <dbReference type="ARBA" id="ARBA00023125"/>
    </source>
</evidence>
<dbReference type="SMART" id="SM00418">
    <property type="entry name" value="HTH_ARSR"/>
    <property type="match status" value="1"/>
</dbReference>
<reference evidence="6" key="1">
    <citation type="journal article" date="2019" name="Int. J. Syst. Evol. Microbiol.">
        <title>The Global Catalogue of Microorganisms (GCM) 10K type strain sequencing project: providing services to taxonomists for standard genome sequencing and annotation.</title>
        <authorList>
            <consortium name="The Broad Institute Genomics Platform"/>
            <consortium name="The Broad Institute Genome Sequencing Center for Infectious Disease"/>
            <person name="Wu L."/>
            <person name="Ma J."/>
        </authorList>
    </citation>
    <scope>NUCLEOTIDE SEQUENCE [LARGE SCALE GENOMIC DNA]</scope>
    <source>
        <strain evidence="6">CGMCC 4.7682</strain>
    </source>
</reference>
<dbReference type="EMBL" id="JBHRWI010000020">
    <property type="protein sequence ID" value="MFC3512032.1"/>
    <property type="molecule type" value="Genomic_DNA"/>
</dbReference>
<comment type="caution">
    <text evidence="5">The sequence shown here is derived from an EMBL/GenBank/DDBJ whole genome shotgun (WGS) entry which is preliminary data.</text>
</comment>
<dbReference type="Proteomes" id="UP001595764">
    <property type="component" value="Unassembled WGS sequence"/>
</dbReference>
<evidence type="ECO:0000256" key="3">
    <source>
        <dbReference type="ARBA" id="ARBA00023163"/>
    </source>
</evidence>
<evidence type="ECO:0000256" key="1">
    <source>
        <dbReference type="ARBA" id="ARBA00023015"/>
    </source>
</evidence>
<sequence length="181" mass="20143">MEVRDSQVLAAMSHPLRRRLLDMLKLDGPATASVLAEKTGQAVGNVSHHLKVLSGAGLVVEAPELARDRRERWWRRPSEALSWATSDFVGDPVTEVAETVSLDRQMTLSRGWLSEMETAPAEWRDAWFSSDAWMRLTSAELAELNERMAALFAEFGAKAASDPSVERQSVFVFGRGFRAEP</sequence>
<proteinExistence type="predicted"/>
<protein>
    <submittedName>
        <fullName evidence="5">ArsR/SmtB family transcription factor</fullName>
    </submittedName>
</protein>
<dbReference type="InterPro" id="IPR051081">
    <property type="entry name" value="HTH_MetalResp_TranReg"/>
</dbReference>
<evidence type="ECO:0000313" key="6">
    <source>
        <dbReference type="Proteomes" id="UP001595764"/>
    </source>
</evidence>
<dbReference type="PANTHER" id="PTHR33154:SF15">
    <property type="entry name" value="REGULATORY PROTEIN ARSR"/>
    <property type="match status" value="1"/>
</dbReference>
<name>A0ABV7QGV8_9PSEU</name>
<dbReference type="InterPro" id="IPR036390">
    <property type="entry name" value="WH_DNA-bd_sf"/>
</dbReference>
<keyword evidence="2" id="KW-0238">DNA-binding</keyword>
<dbReference type="Pfam" id="PF12840">
    <property type="entry name" value="HTH_20"/>
    <property type="match status" value="1"/>
</dbReference>
<dbReference type="InterPro" id="IPR001845">
    <property type="entry name" value="HTH_ArsR_DNA-bd_dom"/>
</dbReference>
<keyword evidence="3" id="KW-0804">Transcription</keyword>
<dbReference type="SUPFAM" id="SSF46785">
    <property type="entry name" value="Winged helix' DNA-binding domain"/>
    <property type="match status" value="1"/>
</dbReference>
<evidence type="ECO:0000313" key="5">
    <source>
        <dbReference type="EMBL" id="MFC3512032.1"/>
    </source>
</evidence>
<dbReference type="Gene3D" id="1.10.10.10">
    <property type="entry name" value="Winged helix-like DNA-binding domain superfamily/Winged helix DNA-binding domain"/>
    <property type="match status" value="1"/>
</dbReference>
<organism evidence="5 6">
    <name type="scientific">Amycolatopsis halotolerans</name>
    <dbReference type="NCBI Taxonomy" id="330083"/>
    <lineage>
        <taxon>Bacteria</taxon>
        <taxon>Bacillati</taxon>
        <taxon>Actinomycetota</taxon>
        <taxon>Actinomycetes</taxon>
        <taxon>Pseudonocardiales</taxon>
        <taxon>Pseudonocardiaceae</taxon>
        <taxon>Amycolatopsis</taxon>
    </lineage>
</organism>
<dbReference type="InterPro" id="IPR011991">
    <property type="entry name" value="ArsR-like_HTH"/>
</dbReference>
<dbReference type="PANTHER" id="PTHR33154">
    <property type="entry name" value="TRANSCRIPTIONAL REGULATOR, ARSR FAMILY"/>
    <property type="match status" value="1"/>
</dbReference>
<keyword evidence="1" id="KW-0805">Transcription regulation</keyword>